<sequence length="149" mass="16725">MPSLQCHFCGAPVAIGEPIPRDGECESCGHDLRCCRNCRHWDPRYNNECAETMADPVEDKTRRNFCEYFYLNRAPFAAAAPTQAHESDARSKLAGLFKGAPPQESGTREKRGKLLGDRPPSAKRSDALERLDALFRKKSDPENEKKADE</sequence>
<evidence type="ECO:0000313" key="3">
    <source>
        <dbReference type="Proteomes" id="UP000317716"/>
    </source>
</evidence>
<comment type="caution">
    <text evidence="2">The sequence shown here is derived from an EMBL/GenBank/DDBJ whole genome shotgun (WGS) entry which is preliminary data.</text>
</comment>
<organism evidence="2 3">
    <name type="scientific">Eiseniibacteriota bacterium</name>
    <dbReference type="NCBI Taxonomy" id="2212470"/>
    <lineage>
        <taxon>Bacteria</taxon>
        <taxon>Candidatus Eiseniibacteriota</taxon>
    </lineage>
</organism>
<accession>A0A538SL65</accession>
<name>A0A538SL65_UNCEI</name>
<dbReference type="AlphaFoldDB" id="A0A538SL65"/>
<feature type="compositionally biased region" description="Basic and acidic residues" evidence="1">
    <location>
        <begin position="123"/>
        <end position="149"/>
    </location>
</feature>
<proteinExistence type="predicted"/>
<reference evidence="2 3" key="1">
    <citation type="journal article" date="2019" name="Nat. Microbiol.">
        <title>Mediterranean grassland soil C-N compound turnover is dependent on rainfall and depth, and is mediated by genomically divergent microorganisms.</title>
        <authorList>
            <person name="Diamond S."/>
            <person name="Andeer P.F."/>
            <person name="Li Z."/>
            <person name="Crits-Christoph A."/>
            <person name="Burstein D."/>
            <person name="Anantharaman K."/>
            <person name="Lane K.R."/>
            <person name="Thomas B.C."/>
            <person name="Pan C."/>
            <person name="Northen T.R."/>
            <person name="Banfield J.F."/>
        </authorList>
    </citation>
    <scope>NUCLEOTIDE SEQUENCE [LARGE SCALE GENOMIC DNA]</scope>
    <source>
        <strain evidence="2">WS_2</strain>
    </source>
</reference>
<feature type="compositionally biased region" description="Basic and acidic residues" evidence="1">
    <location>
        <begin position="106"/>
        <end position="116"/>
    </location>
</feature>
<gene>
    <name evidence="2" type="ORF">E6K72_09555</name>
</gene>
<dbReference type="EMBL" id="VBOS01000337">
    <property type="protein sequence ID" value="TMQ52116.1"/>
    <property type="molecule type" value="Genomic_DNA"/>
</dbReference>
<dbReference type="Proteomes" id="UP000317716">
    <property type="component" value="Unassembled WGS sequence"/>
</dbReference>
<evidence type="ECO:0000256" key="1">
    <source>
        <dbReference type="SAM" id="MobiDB-lite"/>
    </source>
</evidence>
<evidence type="ECO:0000313" key="2">
    <source>
        <dbReference type="EMBL" id="TMQ52116.1"/>
    </source>
</evidence>
<protein>
    <submittedName>
        <fullName evidence="2">Uncharacterized protein</fullName>
    </submittedName>
</protein>
<feature type="region of interest" description="Disordered" evidence="1">
    <location>
        <begin position="80"/>
        <end position="149"/>
    </location>
</feature>